<evidence type="ECO:0000256" key="2">
    <source>
        <dbReference type="ARBA" id="ARBA00022723"/>
    </source>
</evidence>
<reference evidence="7" key="1">
    <citation type="submission" date="2017-06" db="EMBL/GenBank/DDBJ databases">
        <authorList>
            <person name="Varghese N."/>
            <person name="Submissions S."/>
        </authorList>
    </citation>
    <scope>NUCLEOTIDE SEQUENCE [LARGE SCALE GENOMIC DNA]</scope>
    <source>
        <strain evidence="7">LNB2</strain>
    </source>
</reference>
<evidence type="ECO:0000256" key="3">
    <source>
        <dbReference type="ARBA" id="ARBA00023004"/>
    </source>
</evidence>
<sequence>MPKITYVQQDGVAVTADALPLMTLMETALMGGVDGIVGTCGGICSCATCHVWVDGEWADRLAPPGAEEADMIEGLAHRRPESRLGCQVPVNEALDGLVVRVPPAE</sequence>
<evidence type="ECO:0000256" key="4">
    <source>
        <dbReference type="ARBA" id="ARBA00023014"/>
    </source>
</evidence>
<dbReference type="GO" id="GO:0140647">
    <property type="term" value="P:P450-containing electron transport chain"/>
    <property type="evidence" value="ECO:0007669"/>
    <property type="project" value="InterPro"/>
</dbReference>
<dbReference type="AlphaFoldDB" id="A0A239JXQ0"/>
<evidence type="ECO:0000313" key="7">
    <source>
        <dbReference type="Proteomes" id="UP000198281"/>
    </source>
</evidence>
<keyword evidence="4" id="KW-0411">Iron-sulfur</keyword>
<dbReference type="Gene3D" id="3.10.20.30">
    <property type="match status" value="1"/>
</dbReference>
<dbReference type="Pfam" id="PF00111">
    <property type="entry name" value="Fer2"/>
    <property type="match status" value="1"/>
</dbReference>
<keyword evidence="1" id="KW-0001">2Fe-2S</keyword>
<dbReference type="PROSITE" id="PS51085">
    <property type="entry name" value="2FE2S_FER_2"/>
    <property type="match status" value="1"/>
</dbReference>
<protein>
    <submittedName>
        <fullName evidence="6">Ferredoxin, 2Fe-2S</fullName>
    </submittedName>
</protein>
<organism evidence="6 7">
    <name type="scientific">Edaphosphingomonas laterariae</name>
    <dbReference type="NCBI Taxonomy" id="861865"/>
    <lineage>
        <taxon>Bacteria</taxon>
        <taxon>Pseudomonadati</taxon>
        <taxon>Pseudomonadota</taxon>
        <taxon>Alphaproteobacteria</taxon>
        <taxon>Sphingomonadales</taxon>
        <taxon>Rhizorhabdaceae</taxon>
        <taxon>Edaphosphingomonas</taxon>
    </lineage>
</organism>
<dbReference type="GO" id="GO:0009055">
    <property type="term" value="F:electron transfer activity"/>
    <property type="evidence" value="ECO:0007669"/>
    <property type="project" value="TreeGrafter"/>
</dbReference>
<dbReference type="EMBL" id="FZOS01000042">
    <property type="protein sequence ID" value="SNT10756.1"/>
    <property type="molecule type" value="Genomic_DNA"/>
</dbReference>
<dbReference type="PANTHER" id="PTHR23426">
    <property type="entry name" value="FERREDOXIN/ADRENODOXIN"/>
    <property type="match status" value="1"/>
</dbReference>
<dbReference type="RefSeq" id="WP_089221169.1">
    <property type="nucleotide sequence ID" value="NZ_FZOS01000042.1"/>
</dbReference>
<evidence type="ECO:0000313" key="6">
    <source>
        <dbReference type="EMBL" id="SNT10756.1"/>
    </source>
</evidence>
<dbReference type="InterPro" id="IPR012675">
    <property type="entry name" value="Beta-grasp_dom_sf"/>
</dbReference>
<dbReference type="PRINTS" id="PR00355">
    <property type="entry name" value="ADRENODOXIN"/>
</dbReference>
<name>A0A239JXQ0_9SPHN</name>
<dbReference type="OrthoDB" id="9799640at2"/>
<dbReference type="GO" id="GO:0051537">
    <property type="term" value="F:2 iron, 2 sulfur cluster binding"/>
    <property type="evidence" value="ECO:0007669"/>
    <property type="project" value="UniProtKB-KW"/>
</dbReference>
<keyword evidence="7" id="KW-1185">Reference proteome</keyword>
<dbReference type="InterPro" id="IPR036010">
    <property type="entry name" value="2Fe-2S_ferredoxin-like_sf"/>
</dbReference>
<dbReference type="GO" id="GO:0046872">
    <property type="term" value="F:metal ion binding"/>
    <property type="evidence" value="ECO:0007669"/>
    <property type="project" value="UniProtKB-KW"/>
</dbReference>
<dbReference type="Proteomes" id="UP000198281">
    <property type="component" value="Unassembled WGS sequence"/>
</dbReference>
<feature type="domain" description="2Fe-2S ferredoxin-type" evidence="5">
    <location>
        <begin position="2"/>
        <end position="105"/>
    </location>
</feature>
<evidence type="ECO:0000259" key="5">
    <source>
        <dbReference type="PROSITE" id="PS51085"/>
    </source>
</evidence>
<gene>
    <name evidence="6" type="ORF">SAMN06295912_1426</name>
</gene>
<dbReference type="PANTHER" id="PTHR23426:SF67">
    <property type="entry name" value="2FE-2S FERREDOXIN-TYPE DOMAIN-CONTAINING PROTEIN"/>
    <property type="match status" value="1"/>
</dbReference>
<accession>A0A239JXQ0</accession>
<evidence type="ECO:0000256" key="1">
    <source>
        <dbReference type="ARBA" id="ARBA00022714"/>
    </source>
</evidence>
<dbReference type="InterPro" id="IPR001055">
    <property type="entry name" value="Adrenodoxin-like"/>
</dbReference>
<dbReference type="InterPro" id="IPR001041">
    <property type="entry name" value="2Fe-2S_ferredoxin-type"/>
</dbReference>
<proteinExistence type="predicted"/>
<keyword evidence="3" id="KW-0408">Iron</keyword>
<keyword evidence="2" id="KW-0479">Metal-binding</keyword>
<dbReference type="CDD" id="cd00207">
    <property type="entry name" value="fer2"/>
    <property type="match status" value="1"/>
</dbReference>
<dbReference type="SUPFAM" id="SSF54292">
    <property type="entry name" value="2Fe-2S ferredoxin-like"/>
    <property type="match status" value="1"/>
</dbReference>